<evidence type="ECO:0000313" key="6">
    <source>
        <dbReference type="Proteomes" id="UP000807353"/>
    </source>
</evidence>
<dbReference type="PROSITE" id="PS00122">
    <property type="entry name" value="CARBOXYLESTERASE_B_1"/>
    <property type="match status" value="1"/>
</dbReference>
<dbReference type="InterPro" id="IPR002018">
    <property type="entry name" value="CarbesteraseB"/>
</dbReference>
<dbReference type="AlphaFoldDB" id="A0A9P6CBW6"/>
<dbReference type="Proteomes" id="UP000807353">
    <property type="component" value="Unassembled WGS sequence"/>
</dbReference>
<dbReference type="GO" id="GO:0052689">
    <property type="term" value="F:carboxylic ester hydrolase activity"/>
    <property type="evidence" value="ECO:0007669"/>
    <property type="project" value="TreeGrafter"/>
</dbReference>
<evidence type="ECO:0000256" key="2">
    <source>
        <dbReference type="ARBA" id="ARBA00022801"/>
    </source>
</evidence>
<comment type="similarity">
    <text evidence="1 3">Belongs to the type-B carboxylesterase/lipase family.</text>
</comment>
<protein>
    <recommendedName>
        <fullName evidence="3">Carboxylic ester hydrolase</fullName>
        <ecNumber evidence="3">3.1.1.-</ecNumber>
    </recommendedName>
</protein>
<keyword evidence="2 3" id="KW-0378">Hydrolase</keyword>
<organism evidence="5 6">
    <name type="scientific">Collybia nuda</name>
    <dbReference type="NCBI Taxonomy" id="64659"/>
    <lineage>
        <taxon>Eukaryota</taxon>
        <taxon>Fungi</taxon>
        <taxon>Dikarya</taxon>
        <taxon>Basidiomycota</taxon>
        <taxon>Agaricomycotina</taxon>
        <taxon>Agaricomycetes</taxon>
        <taxon>Agaricomycetidae</taxon>
        <taxon>Agaricales</taxon>
        <taxon>Tricholomatineae</taxon>
        <taxon>Clitocybaceae</taxon>
        <taxon>Collybia</taxon>
    </lineage>
</organism>
<evidence type="ECO:0000313" key="5">
    <source>
        <dbReference type="EMBL" id="KAF9455453.1"/>
    </source>
</evidence>
<evidence type="ECO:0000256" key="3">
    <source>
        <dbReference type="RuleBase" id="RU361235"/>
    </source>
</evidence>
<keyword evidence="3" id="KW-0732">Signal</keyword>
<dbReference type="InterPro" id="IPR019826">
    <property type="entry name" value="Carboxylesterase_B_AS"/>
</dbReference>
<dbReference type="EMBL" id="MU150668">
    <property type="protein sequence ID" value="KAF9455453.1"/>
    <property type="molecule type" value="Genomic_DNA"/>
</dbReference>
<feature type="chain" id="PRO_5040531695" description="Carboxylic ester hydrolase" evidence="3">
    <location>
        <begin position="19"/>
        <end position="543"/>
    </location>
</feature>
<dbReference type="InterPro" id="IPR050654">
    <property type="entry name" value="AChE-related_enzymes"/>
</dbReference>
<accession>A0A9P6CBW6</accession>
<proteinExistence type="inferred from homology"/>
<evidence type="ECO:0000259" key="4">
    <source>
        <dbReference type="Pfam" id="PF00135"/>
    </source>
</evidence>
<dbReference type="PANTHER" id="PTHR43918:SF4">
    <property type="entry name" value="CARBOXYLIC ESTER HYDROLASE"/>
    <property type="match status" value="1"/>
</dbReference>
<dbReference type="InterPro" id="IPR019819">
    <property type="entry name" value="Carboxylesterase_B_CS"/>
</dbReference>
<dbReference type="SUPFAM" id="SSF53474">
    <property type="entry name" value="alpha/beta-Hydrolases"/>
    <property type="match status" value="1"/>
</dbReference>
<dbReference type="Gene3D" id="3.40.50.1820">
    <property type="entry name" value="alpha/beta hydrolase"/>
    <property type="match status" value="1"/>
</dbReference>
<feature type="signal peptide" evidence="3">
    <location>
        <begin position="1"/>
        <end position="18"/>
    </location>
</feature>
<sequence length="543" mass="58745">MFLQSLAFLAMQVTLSAAIPLDGPTVQLDNANFTGVNLGQISKFLGIPFAQPPTGDLRFRLPQPNPPYMGALTATSFGPSCPQQDLKLPILEGLAANAVNYLANTLISAVFPDSEDCLTINILKPASVTPTSKLPIVAWIYGGGFEFGGTSMYDGSVIVDHSIAIGSPIIYVSMNYRVTGFGFLASKEVKDEGIGNLGLQDQREALRWIQKYIGAFGGDPTKVTIWGESAGAVSVSLQMLANDGDTQGLFRAAFMQSGSPVPVGDITNGQIYYDALVSQTGCSDSSDTLACLRTVPYKVLKAAINQSPSLFSYQSLVLAWLPRADGVFLSDNPQRLVQQGKVADIPFITGDCDDEGTAFSLSTLNITTENEWKTYVKDIVLRGVPDVNLNKLASLYPQDITQGSPYDTGILNALTPQFKRMASFLGDVVFQAPRRFFLEQHSSKQKTWAFLSKRLKVLPGLGSAHGTDILNIYGGGELTDYLVRFVTNLDPNGGSNLKWPTYTTSSPKLLTFLDGVEPQVITMDTYRREAIAFVTNISLAHPI</sequence>
<evidence type="ECO:0000256" key="1">
    <source>
        <dbReference type="ARBA" id="ARBA00005964"/>
    </source>
</evidence>
<feature type="domain" description="Carboxylesterase type B" evidence="4">
    <location>
        <begin position="24"/>
        <end position="515"/>
    </location>
</feature>
<dbReference type="InterPro" id="IPR029058">
    <property type="entry name" value="AB_hydrolase_fold"/>
</dbReference>
<name>A0A9P6CBW6_9AGAR</name>
<dbReference type="EC" id="3.1.1.-" evidence="3"/>
<gene>
    <name evidence="5" type="ORF">BDZ94DRAFT_1316218</name>
</gene>
<keyword evidence="6" id="KW-1185">Reference proteome</keyword>
<dbReference type="PANTHER" id="PTHR43918">
    <property type="entry name" value="ACETYLCHOLINESTERASE"/>
    <property type="match status" value="1"/>
</dbReference>
<dbReference type="Pfam" id="PF00135">
    <property type="entry name" value="COesterase"/>
    <property type="match status" value="1"/>
</dbReference>
<comment type="caution">
    <text evidence="5">The sequence shown here is derived from an EMBL/GenBank/DDBJ whole genome shotgun (WGS) entry which is preliminary data.</text>
</comment>
<dbReference type="OrthoDB" id="408631at2759"/>
<dbReference type="PROSITE" id="PS00941">
    <property type="entry name" value="CARBOXYLESTERASE_B_2"/>
    <property type="match status" value="1"/>
</dbReference>
<reference evidence="5" key="1">
    <citation type="submission" date="2020-11" db="EMBL/GenBank/DDBJ databases">
        <authorList>
            <consortium name="DOE Joint Genome Institute"/>
            <person name="Ahrendt S."/>
            <person name="Riley R."/>
            <person name="Andreopoulos W."/>
            <person name="Labutti K."/>
            <person name="Pangilinan J."/>
            <person name="Ruiz-Duenas F.J."/>
            <person name="Barrasa J.M."/>
            <person name="Sanchez-Garcia M."/>
            <person name="Camarero S."/>
            <person name="Miyauchi S."/>
            <person name="Serrano A."/>
            <person name="Linde D."/>
            <person name="Babiker R."/>
            <person name="Drula E."/>
            <person name="Ayuso-Fernandez I."/>
            <person name="Pacheco R."/>
            <person name="Padilla G."/>
            <person name="Ferreira P."/>
            <person name="Barriuso J."/>
            <person name="Kellner H."/>
            <person name="Castanera R."/>
            <person name="Alfaro M."/>
            <person name="Ramirez L."/>
            <person name="Pisabarro A.G."/>
            <person name="Kuo A."/>
            <person name="Tritt A."/>
            <person name="Lipzen A."/>
            <person name="He G."/>
            <person name="Yan M."/>
            <person name="Ng V."/>
            <person name="Cullen D."/>
            <person name="Martin F."/>
            <person name="Rosso M.-N."/>
            <person name="Henrissat B."/>
            <person name="Hibbett D."/>
            <person name="Martinez A.T."/>
            <person name="Grigoriev I.V."/>
        </authorList>
    </citation>
    <scope>NUCLEOTIDE SEQUENCE</scope>
    <source>
        <strain evidence="5">CBS 247.69</strain>
    </source>
</reference>